<dbReference type="EMBL" id="KE504157">
    <property type="protein sequence ID" value="EPS99402.1"/>
    <property type="molecule type" value="Genomic_DNA"/>
</dbReference>
<dbReference type="CDD" id="cd02440">
    <property type="entry name" value="AdoMet_MTases"/>
    <property type="match status" value="1"/>
</dbReference>
<dbReference type="STRING" id="743788.S8E3M4"/>
<evidence type="ECO:0008006" key="4">
    <source>
        <dbReference type="Google" id="ProtNLM"/>
    </source>
</evidence>
<evidence type="ECO:0000313" key="2">
    <source>
        <dbReference type="EMBL" id="EPS99402.1"/>
    </source>
</evidence>
<dbReference type="InterPro" id="IPR029063">
    <property type="entry name" value="SAM-dependent_MTases_sf"/>
</dbReference>
<protein>
    <recommendedName>
        <fullName evidence="4">S-adenosylmethionine-dependent methyltransferase</fullName>
    </recommendedName>
</protein>
<dbReference type="Pfam" id="PF10294">
    <property type="entry name" value="Methyltransf_16"/>
    <property type="match status" value="1"/>
</dbReference>
<dbReference type="Gene3D" id="3.40.50.150">
    <property type="entry name" value="Vaccinia Virus protein VP39"/>
    <property type="match status" value="1"/>
</dbReference>
<feature type="region of interest" description="Disordered" evidence="1">
    <location>
        <begin position="65"/>
        <end position="94"/>
    </location>
</feature>
<accession>S8E3M4</accession>
<evidence type="ECO:0000313" key="3">
    <source>
        <dbReference type="Proteomes" id="UP000015241"/>
    </source>
</evidence>
<name>S8E3M4_FOMSC</name>
<keyword evidence="3" id="KW-1185">Reference proteome</keyword>
<dbReference type="SUPFAM" id="SSF53335">
    <property type="entry name" value="S-adenosyl-L-methionine-dependent methyltransferases"/>
    <property type="match status" value="1"/>
</dbReference>
<evidence type="ECO:0000256" key="1">
    <source>
        <dbReference type="SAM" id="MobiDB-lite"/>
    </source>
</evidence>
<dbReference type="FunCoup" id="S8E3M4">
    <property type="interactions" value="31"/>
</dbReference>
<dbReference type="OrthoDB" id="433955at2759"/>
<proteinExistence type="predicted"/>
<dbReference type="InterPro" id="IPR019410">
    <property type="entry name" value="Methyltransf_16"/>
</dbReference>
<organism evidence="2 3">
    <name type="scientific">Fomitopsis schrenkii</name>
    <name type="common">Brown rot fungus</name>
    <dbReference type="NCBI Taxonomy" id="2126942"/>
    <lineage>
        <taxon>Eukaryota</taxon>
        <taxon>Fungi</taxon>
        <taxon>Dikarya</taxon>
        <taxon>Basidiomycota</taxon>
        <taxon>Agaricomycotina</taxon>
        <taxon>Agaricomycetes</taxon>
        <taxon>Polyporales</taxon>
        <taxon>Fomitopsis</taxon>
    </lineage>
</organism>
<dbReference type="GO" id="GO:0008757">
    <property type="term" value="F:S-adenosylmethionine-dependent methyltransferase activity"/>
    <property type="evidence" value="ECO:0007669"/>
    <property type="project" value="UniProtKB-ARBA"/>
</dbReference>
<sequence length="424" mass="45590">MQKGCLVSPTSSLPRISTLATCSLEQLVQALDNLRTLYCRAPTPPISLTLPAKHLPKHLIHDVSAPDSGYASAEDEDEDEETVEETCAADGPDPDVLRSDAFERDFAVRWLTGFTARSDTWVSATTDDEADARALLVDSAAAILAALAGEQEEEALTRRFAFPCGADGGVDGGEVVVELNDAPLLSADHTSVGLQSWASSILLSERLCADPRSFGLDVRADGRQPRVLELGAGTGLLSIMSAKILERHPEPGALAPAAYPAVVATDYHPSVLDNLRVNVDINFPSDRPRASTTPVAVHALDWEHPVYEGELSRPFDVIFAADVVYQPEHARWIRACVERLLARPDAGADGGVFWLIVPLRIAGHHQGMSDTVEEVFPKAADVAQRPSGKGSLVVLAMEDLQRCKGVGRADEGGYKLFKIGWMSA</sequence>
<reference evidence="2 3" key="1">
    <citation type="journal article" date="2012" name="Science">
        <title>The Paleozoic origin of enzymatic lignin decomposition reconstructed from 31 fungal genomes.</title>
        <authorList>
            <person name="Floudas D."/>
            <person name="Binder M."/>
            <person name="Riley R."/>
            <person name="Barry K."/>
            <person name="Blanchette R.A."/>
            <person name="Henrissat B."/>
            <person name="Martinez A.T."/>
            <person name="Otillar R."/>
            <person name="Spatafora J.W."/>
            <person name="Yadav J.S."/>
            <person name="Aerts A."/>
            <person name="Benoit I."/>
            <person name="Boyd A."/>
            <person name="Carlson A."/>
            <person name="Copeland A."/>
            <person name="Coutinho P.M."/>
            <person name="de Vries R.P."/>
            <person name="Ferreira P."/>
            <person name="Findley K."/>
            <person name="Foster B."/>
            <person name="Gaskell J."/>
            <person name="Glotzer D."/>
            <person name="Gorecki P."/>
            <person name="Heitman J."/>
            <person name="Hesse C."/>
            <person name="Hori C."/>
            <person name="Igarashi K."/>
            <person name="Jurgens J.A."/>
            <person name="Kallen N."/>
            <person name="Kersten P."/>
            <person name="Kohler A."/>
            <person name="Kuees U."/>
            <person name="Kumar T.K.A."/>
            <person name="Kuo A."/>
            <person name="LaButti K."/>
            <person name="Larrondo L.F."/>
            <person name="Lindquist E."/>
            <person name="Ling A."/>
            <person name="Lombard V."/>
            <person name="Lucas S."/>
            <person name="Lundell T."/>
            <person name="Martin R."/>
            <person name="McLaughlin D.J."/>
            <person name="Morgenstern I."/>
            <person name="Morin E."/>
            <person name="Murat C."/>
            <person name="Nagy L.G."/>
            <person name="Nolan M."/>
            <person name="Ohm R.A."/>
            <person name="Patyshakuliyeva A."/>
            <person name="Rokas A."/>
            <person name="Ruiz-Duenas F.J."/>
            <person name="Sabat G."/>
            <person name="Salamov A."/>
            <person name="Samejima M."/>
            <person name="Schmutz J."/>
            <person name="Slot J.C."/>
            <person name="St John F."/>
            <person name="Stenlid J."/>
            <person name="Sun H."/>
            <person name="Sun S."/>
            <person name="Syed K."/>
            <person name="Tsang A."/>
            <person name="Wiebenga A."/>
            <person name="Young D."/>
            <person name="Pisabarro A."/>
            <person name="Eastwood D.C."/>
            <person name="Martin F."/>
            <person name="Cullen D."/>
            <person name="Grigoriev I.V."/>
            <person name="Hibbett D.S."/>
        </authorList>
    </citation>
    <scope>NUCLEOTIDE SEQUENCE</scope>
    <source>
        <strain evidence="3">FP-58527</strain>
    </source>
</reference>
<dbReference type="AlphaFoldDB" id="S8E3M4"/>
<dbReference type="InParanoid" id="S8E3M4"/>
<dbReference type="PANTHER" id="PTHR14614">
    <property type="entry name" value="HEPATOCELLULAR CARCINOMA-ASSOCIATED ANTIGEN"/>
    <property type="match status" value="1"/>
</dbReference>
<gene>
    <name evidence="2" type="ORF">FOMPIDRAFT_1060824</name>
</gene>
<dbReference type="eggNOG" id="KOG2793">
    <property type="taxonomic scope" value="Eukaryota"/>
</dbReference>
<dbReference type="HOGENOM" id="CLU_030437_1_0_1"/>
<dbReference type="Proteomes" id="UP000015241">
    <property type="component" value="Unassembled WGS sequence"/>
</dbReference>
<feature type="compositionally biased region" description="Acidic residues" evidence="1">
    <location>
        <begin position="73"/>
        <end position="84"/>
    </location>
</feature>